<dbReference type="GO" id="GO:0005737">
    <property type="term" value="C:cytoplasm"/>
    <property type="evidence" value="ECO:0007669"/>
    <property type="project" value="TreeGrafter"/>
</dbReference>
<sequence length="865" mass="103643">MENSQEKFFNVLKDVFIGAKVEGESGYINLMRIKSKYFDKIFKELQKDINEKTKEFPEFREELFNKLYSFFKRYFSESGSIYFRWTPFNERIYERVYTDNKDVVMFWKTHMLYYVKTDIILKSMNIEIDGKKFFFDVSKLEHKKANEKRQLIYELKEVSEDGTIVFNVLYSEKGRKTKINDILKQLKKAGIILDEEILEKAFRIFEKQNEVDYFINKNAKQFLKEQFDLWLYQYVYSDETQFTEKRIKQLKVLKDMAYKIINFISQFEDELVKIWQKPKFVLNSNYVITLDRIAEKDGGIEVIEKIVERLIEQKNSFEKDLANLKEIKQNKKSYRERFEEVDINNQLVEWYLLDLIDENFNPKEILINGIVEKKVLNPKYKFLPIDTKYFDEEIKFKILELFDDLDNELDGWLIKSENYQALNTILPKFKEKIQTIYIDPPFNTGSNEFTMYINRFLDSAWITMMENRLRLAKEFLKETGSIFVRIDYHGNHYVRFLMDDIFGKENFRNEILVNRTLKAFEGANRFIVANDSLFYYSKSDKSQLNPVKKPRREQKWIPMHSPGVRWSKVPKQYLKYYSPDQLIEKNGEFYSQGRVFNGKVYMPPPGRHWTFTQDRLDEYAKEGRIRVNPKTGMLEYLTSAEQTVDSNWLDIPGYVVPSRWDFPTENSEQLLKRVILSTSNENDIVLDFFLGSGTTTAVAHKLKRKWIGVEMSNHFYTVILPRMKKVLAYDKSGISKDEDVKENYNKDKAGGFFKYYELEQYEDTLRKVKYVDAEPFFDPTQDIYNQYIFMKDLKLLEALEIDYKNNKVKVNLEKLYKNIDIAETLSNLLGKRIKKITRDFVEFEDGEKVDSKNLDYRLIKPLIWW</sequence>
<dbReference type="InterPro" id="IPR002295">
    <property type="entry name" value="N4/N6-MTase_EcoPI_Mod-like"/>
</dbReference>
<evidence type="ECO:0000259" key="6">
    <source>
        <dbReference type="Pfam" id="PF01555"/>
    </source>
</evidence>
<dbReference type="AlphaFoldDB" id="A0A076LBC8"/>
<organism evidence="7 8">
    <name type="scientific">Methanocaldococcus bathoardescens</name>
    <dbReference type="NCBI Taxonomy" id="1301915"/>
    <lineage>
        <taxon>Archaea</taxon>
        <taxon>Methanobacteriati</taxon>
        <taxon>Methanobacteriota</taxon>
        <taxon>Methanomada group</taxon>
        <taxon>Methanococci</taxon>
        <taxon>Methanococcales</taxon>
        <taxon>Methanocaldococcaceae</taxon>
        <taxon>Methanocaldococcus</taxon>
    </lineage>
</organism>
<accession>A0A076LBC8</accession>
<dbReference type="PRINTS" id="PR00506">
    <property type="entry name" value="D21N6MTFRASE"/>
</dbReference>
<evidence type="ECO:0000256" key="5">
    <source>
        <dbReference type="SAM" id="Coils"/>
    </source>
</evidence>
<dbReference type="HOGENOM" id="CLU_013151_1_0_2"/>
<evidence type="ECO:0000313" key="8">
    <source>
        <dbReference type="Proteomes" id="UP000028781"/>
    </source>
</evidence>
<evidence type="ECO:0000256" key="3">
    <source>
        <dbReference type="ARBA" id="ARBA00022679"/>
    </source>
</evidence>
<keyword evidence="8" id="KW-1185">Reference proteome</keyword>
<dbReference type="PANTHER" id="PTHR13370:SF3">
    <property type="entry name" value="TRNA (GUANINE(10)-N2)-METHYLTRANSFERASE HOMOLOG"/>
    <property type="match status" value="1"/>
</dbReference>
<dbReference type="InterPro" id="IPR002052">
    <property type="entry name" value="DNA_methylase_N6_adenine_CS"/>
</dbReference>
<dbReference type="GO" id="GO:0003677">
    <property type="term" value="F:DNA binding"/>
    <property type="evidence" value="ECO:0007669"/>
    <property type="project" value="InterPro"/>
</dbReference>
<dbReference type="GO" id="GO:0008170">
    <property type="term" value="F:N-methyltransferase activity"/>
    <property type="evidence" value="ECO:0007669"/>
    <property type="project" value="InterPro"/>
</dbReference>
<evidence type="ECO:0000256" key="1">
    <source>
        <dbReference type="ARBA" id="ARBA00006594"/>
    </source>
</evidence>
<feature type="coiled-coil region" evidence="5">
    <location>
        <begin position="300"/>
        <end position="344"/>
    </location>
</feature>
<dbReference type="OrthoDB" id="38200at2157"/>
<dbReference type="GO" id="GO:0032259">
    <property type="term" value="P:methylation"/>
    <property type="evidence" value="ECO:0007669"/>
    <property type="project" value="UniProtKB-KW"/>
</dbReference>
<dbReference type="STRING" id="1301915.JH146_0627"/>
<dbReference type="InterPro" id="IPR029063">
    <property type="entry name" value="SAM-dependent_MTases_sf"/>
</dbReference>
<protein>
    <submittedName>
        <fullName evidence="7">DNA methylase N-4/N-6 domain-containing protein</fullName>
    </submittedName>
</protein>
<keyword evidence="2 7" id="KW-0489">Methyltransferase</keyword>
<evidence type="ECO:0000256" key="2">
    <source>
        <dbReference type="ARBA" id="ARBA00022603"/>
    </source>
</evidence>
<dbReference type="InterPro" id="IPR002941">
    <property type="entry name" value="DNA_methylase_N4/N6"/>
</dbReference>
<dbReference type="GeneID" id="24891228"/>
<dbReference type="Proteomes" id="UP000028781">
    <property type="component" value="Chromosome"/>
</dbReference>
<dbReference type="RefSeq" id="WP_048201659.1">
    <property type="nucleotide sequence ID" value="NZ_CP009149.1"/>
</dbReference>
<reference evidence="7 8" key="1">
    <citation type="journal article" date="2015" name="Int. J. Syst. Evol. Microbiol.">
        <title>M ethanocaldococcus bathoardescens sp. nov., a hyperthermophilic methanogen isolated from a volcanically active deep-sea hydrothermal vent.</title>
        <authorList>
            <person name="Stewart L.C."/>
            <person name="Jung J.H."/>
            <person name="Kim Y.T."/>
            <person name="Kwon S.W."/>
            <person name="Park C.S."/>
            <person name="Holden J.F."/>
        </authorList>
    </citation>
    <scope>NUCLEOTIDE SEQUENCE [LARGE SCALE GENOMIC DNA]</scope>
    <source>
        <strain evidence="7 8">JH146</strain>
    </source>
</reference>
<dbReference type="PROSITE" id="PS00092">
    <property type="entry name" value="N6_MTASE"/>
    <property type="match status" value="1"/>
</dbReference>
<dbReference type="PANTHER" id="PTHR13370">
    <property type="entry name" value="RNA METHYLASE-RELATED"/>
    <property type="match status" value="1"/>
</dbReference>
<keyword evidence="4" id="KW-0949">S-adenosyl-L-methionine</keyword>
<keyword evidence="5" id="KW-0175">Coiled coil</keyword>
<keyword evidence="3" id="KW-0808">Transferase</keyword>
<feature type="domain" description="DNA methylase N-4/N-6" evidence="6">
    <location>
        <begin position="433"/>
        <end position="718"/>
    </location>
</feature>
<name>A0A076LBC8_9EURY</name>
<dbReference type="Pfam" id="PF01555">
    <property type="entry name" value="N6_N4_Mtase"/>
    <property type="match status" value="1"/>
</dbReference>
<dbReference type="SUPFAM" id="SSF53335">
    <property type="entry name" value="S-adenosyl-L-methionine-dependent methyltransferases"/>
    <property type="match status" value="1"/>
</dbReference>
<evidence type="ECO:0000313" key="7">
    <source>
        <dbReference type="EMBL" id="AIJ05476.1"/>
    </source>
</evidence>
<gene>
    <name evidence="7" type="ORF">JH146_0627</name>
</gene>
<proteinExistence type="inferred from homology"/>
<dbReference type="EMBL" id="CP009149">
    <property type="protein sequence ID" value="AIJ05476.1"/>
    <property type="molecule type" value="Genomic_DNA"/>
</dbReference>
<dbReference type="REBASE" id="91034">
    <property type="entry name" value="M.Msp146ORF627P"/>
</dbReference>
<dbReference type="GO" id="GO:0009007">
    <property type="term" value="F:site-specific DNA-methyltransferase (adenine-specific) activity"/>
    <property type="evidence" value="ECO:0007669"/>
    <property type="project" value="TreeGrafter"/>
</dbReference>
<comment type="similarity">
    <text evidence="1">Belongs to the N(4)/N(6)-methyltransferase family.</text>
</comment>
<dbReference type="KEGG" id="mjh:JH146_0627"/>
<evidence type="ECO:0000256" key="4">
    <source>
        <dbReference type="ARBA" id="ARBA00022691"/>
    </source>
</evidence>
<dbReference type="Gene3D" id="3.40.50.150">
    <property type="entry name" value="Vaccinia Virus protein VP39"/>
    <property type="match status" value="1"/>
</dbReference>